<dbReference type="GO" id="GO:0015074">
    <property type="term" value="P:DNA integration"/>
    <property type="evidence" value="ECO:0007669"/>
    <property type="project" value="InterPro"/>
</dbReference>
<dbReference type="PANTHER" id="PTHR30349:SF64">
    <property type="entry name" value="PROPHAGE INTEGRASE INTD-RELATED"/>
    <property type="match status" value="1"/>
</dbReference>
<evidence type="ECO:0000256" key="1">
    <source>
        <dbReference type="ARBA" id="ARBA00023172"/>
    </source>
</evidence>
<dbReference type="InterPro" id="IPR050090">
    <property type="entry name" value="Tyrosine_recombinase_XerCD"/>
</dbReference>
<dbReference type="GO" id="GO:0006310">
    <property type="term" value="P:DNA recombination"/>
    <property type="evidence" value="ECO:0007669"/>
    <property type="project" value="UniProtKB-KW"/>
</dbReference>
<sequence>MRLAARLAVELGLRRGEVACINVDRDLIQGAGGAALVVHGKGDKTRLVPLTDSLAGELRRFSGFVFPGQDGGHVSAAWLGRLVSRAMPDGVTMHALRHRFTTRAYRATHDLVALQKVLGHASPETTLVYLQLADDSLRRVIEAAA</sequence>
<organism evidence="3">
    <name type="scientific">Schaalia odontolytica</name>
    <dbReference type="NCBI Taxonomy" id="1660"/>
    <lineage>
        <taxon>Bacteria</taxon>
        <taxon>Bacillati</taxon>
        <taxon>Actinomycetota</taxon>
        <taxon>Actinomycetes</taxon>
        <taxon>Actinomycetales</taxon>
        <taxon>Actinomycetaceae</taxon>
        <taxon>Schaalia</taxon>
    </lineage>
</organism>
<dbReference type="PROSITE" id="PS51898">
    <property type="entry name" value="TYR_RECOMBINASE"/>
    <property type="match status" value="1"/>
</dbReference>
<proteinExistence type="predicted"/>
<keyword evidence="1" id="KW-0233">DNA recombination</keyword>
<evidence type="ECO:0000259" key="2">
    <source>
        <dbReference type="PROSITE" id="PS51898"/>
    </source>
</evidence>
<dbReference type="AlphaFoldDB" id="A0A6N2T8C4"/>
<dbReference type="GO" id="GO:0003677">
    <property type="term" value="F:DNA binding"/>
    <property type="evidence" value="ECO:0007669"/>
    <property type="project" value="InterPro"/>
</dbReference>
<gene>
    <name evidence="3" type="primary">xerC_1</name>
    <name evidence="3" type="ORF">AOLFYP35_01230</name>
</gene>
<name>A0A6N2T8C4_9ACTO</name>
<dbReference type="InterPro" id="IPR002104">
    <property type="entry name" value="Integrase_catalytic"/>
</dbReference>
<dbReference type="PANTHER" id="PTHR30349">
    <property type="entry name" value="PHAGE INTEGRASE-RELATED"/>
    <property type="match status" value="1"/>
</dbReference>
<evidence type="ECO:0000313" key="3">
    <source>
        <dbReference type="EMBL" id="VYT01865.1"/>
    </source>
</evidence>
<feature type="domain" description="Tyr recombinase" evidence="2">
    <location>
        <begin position="1"/>
        <end position="142"/>
    </location>
</feature>
<dbReference type="Gene3D" id="1.10.443.10">
    <property type="entry name" value="Intergrase catalytic core"/>
    <property type="match status" value="1"/>
</dbReference>
<dbReference type="CDD" id="cd00397">
    <property type="entry name" value="DNA_BRE_C"/>
    <property type="match status" value="1"/>
</dbReference>
<dbReference type="InterPro" id="IPR013762">
    <property type="entry name" value="Integrase-like_cat_sf"/>
</dbReference>
<dbReference type="SUPFAM" id="SSF56349">
    <property type="entry name" value="DNA breaking-rejoining enzymes"/>
    <property type="match status" value="1"/>
</dbReference>
<reference evidence="3" key="1">
    <citation type="submission" date="2019-11" db="EMBL/GenBank/DDBJ databases">
        <authorList>
            <person name="Feng L."/>
        </authorList>
    </citation>
    <scope>NUCLEOTIDE SEQUENCE</scope>
    <source>
        <strain evidence="3">AodontolyticusLFYP35</strain>
    </source>
</reference>
<dbReference type="Pfam" id="PF00589">
    <property type="entry name" value="Phage_integrase"/>
    <property type="match status" value="1"/>
</dbReference>
<dbReference type="EMBL" id="CACRSM010000002">
    <property type="protein sequence ID" value="VYT01865.1"/>
    <property type="molecule type" value="Genomic_DNA"/>
</dbReference>
<protein>
    <submittedName>
        <fullName evidence="3">Tyrosine recombinase XerC</fullName>
    </submittedName>
</protein>
<dbReference type="InterPro" id="IPR011010">
    <property type="entry name" value="DNA_brk_join_enz"/>
</dbReference>
<accession>A0A6N2T8C4</accession>